<dbReference type="EMBL" id="JAPZBU010000003">
    <property type="protein sequence ID" value="KAJ5414305.1"/>
    <property type="molecule type" value="Genomic_DNA"/>
</dbReference>
<protein>
    <recommendedName>
        <fullName evidence="3">Methyltransferase domain-containing protein</fullName>
    </recommendedName>
</protein>
<dbReference type="OrthoDB" id="184880at2759"/>
<dbReference type="AlphaFoldDB" id="A0A9X0BEM6"/>
<evidence type="ECO:0008006" key="3">
    <source>
        <dbReference type="Google" id="ProtNLM"/>
    </source>
</evidence>
<dbReference type="Proteomes" id="UP001147747">
    <property type="component" value="Unassembled WGS sequence"/>
</dbReference>
<dbReference type="GeneID" id="81364549"/>
<accession>A0A9X0BEM6</accession>
<reference evidence="1" key="2">
    <citation type="journal article" date="2023" name="IMA Fungus">
        <title>Comparative genomic study of the Penicillium genus elucidates a diverse pangenome and 15 lateral gene transfer events.</title>
        <authorList>
            <person name="Petersen C."/>
            <person name="Sorensen T."/>
            <person name="Nielsen M.R."/>
            <person name="Sondergaard T.E."/>
            <person name="Sorensen J.L."/>
            <person name="Fitzpatrick D.A."/>
            <person name="Frisvad J.C."/>
            <person name="Nielsen K.L."/>
        </authorList>
    </citation>
    <scope>NUCLEOTIDE SEQUENCE</scope>
    <source>
        <strain evidence="1">IBT 29677</strain>
    </source>
</reference>
<reference evidence="1" key="1">
    <citation type="submission" date="2022-12" db="EMBL/GenBank/DDBJ databases">
        <authorList>
            <person name="Petersen C."/>
        </authorList>
    </citation>
    <scope>NUCLEOTIDE SEQUENCE</scope>
    <source>
        <strain evidence="1">IBT 29677</strain>
    </source>
</reference>
<sequence>MAKVPVHNGSLGGEQYVSGLEGLHQAFSVALGQPVYAPIDVSSKQLKILDSGCNTGKWLLDLASISAPVNHQYVGTDVWTEVFPGSLPSNFCFYEQDITKLWPESWKGSFDLVHQRTVLVNARKLPIRDVIIRMTDLLRPGGWIQLMEGDFAPVQQNGPAMQEFLELGKWFFDEAGPGSDMGPRLAGELSSIGLQDVQETTVLVSNGPDMSHPFSMDQLNTLEQRLRQELADIGGSIRYRVVWGRK</sequence>
<dbReference type="SUPFAM" id="SSF53335">
    <property type="entry name" value="S-adenosyl-L-methionine-dependent methyltransferases"/>
    <property type="match status" value="1"/>
</dbReference>
<organism evidence="1 2">
    <name type="scientific">Penicillium cosmopolitanum</name>
    <dbReference type="NCBI Taxonomy" id="1131564"/>
    <lineage>
        <taxon>Eukaryota</taxon>
        <taxon>Fungi</taxon>
        <taxon>Dikarya</taxon>
        <taxon>Ascomycota</taxon>
        <taxon>Pezizomycotina</taxon>
        <taxon>Eurotiomycetes</taxon>
        <taxon>Eurotiomycetidae</taxon>
        <taxon>Eurotiales</taxon>
        <taxon>Aspergillaceae</taxon>
        <taxon>Penicillium</taxon>
    </lineage>
</organism>
<dbReference type="CDD" id="cd02440">
    <property type="entry name" value="AdoMet_MTases"/>
    <property type="match status" value="1"/>
</dbReference>
<dbReference type="RefSeq" id="XP_056494151.1">
    <property type="nucleotide sequence ID" value="XM_056625569.1"/>
</dbReference>
<comment type="caution">
    <text evidence="1">The sequence shown here is derived from an EMBL/GenBank/DDBJ whole genome shotgun (WGS) entry which is preliminary data.</text>
</comment>
<dbReference type="Gene3D" id="3.40.50.150">
    <property type="entry name" value="Vaccinia Virus protein VP39"/>
    <property type="match status" value="1"/>
</dbReference>
<keyword evidence="2" id="KW-1185">Reference proteome</keyword>
<proteinExistence type="predicted"/>
<dbReference type="InterPro" id="IPR029063">
    <property type="entry name" value="SAM-dependent_MTases_sf"/>
</dbReference>
<evidence type="ECO:0000313" key="2">
    <source>
        <dbReference type="Proteomes" id="UP001147747"/>
    </source>
</evidence>
<name>A0A9X0BEM6_9EURO</name>
<gene>
    <name evidence="1" type="ORF">N7509_000932</name>
</gene>
<evidence type="ECO:0000313" key="1">
    <source>
        <dbReference type="EMBL" id="KAJ5414305.1"/>
    </source>
</evidence>